<evidence type="ECO:0000313" key="2">
    <source>
        <dbReference type="EMBL" id="NBI28181.1"/>
    </source>
</evidence>
<keyword evidence="3" id="KW-1185">Reference proteome</keyword>
<dbReference type="SUPFAM" id="SSF51430">
    <property type="entry name" value="NAD(P)-linked oxidoreductase"/>
    <property type="match status" value="1"/>
</dbReference>
<proteinExistence type="predicted"/>
<dbReference type="Pfam" id="PF00248">
    <property type="entry name" value="Aldo_ket_red"/>
    <property type="match status" value="1"/>
</dbReference>
<accession>A0A6N9PXE7</accession>
<name>A0A6N9PXE7_9BACL</name>
<gene>
    <name evidence="2" type="ORF">ERL59_04320</name>
</gene>
<dbReference type="EMBL" id="SIJB01000012">
    <property type="protein sequence ID" value="NBI28181.1"/>
    <property type="molecule type" value="Genomic_DNA"/>
</dbReference>
<feature type="domain" description="NADP-dependent oxidoreductase" evidence="1">
    <location>
        <begin position="16"/>
        <end position="319"/>
    </location>
</feature>
<dbReference type="OrthoDB" id="9773828at2"/>
<dbReference type="PANTHER" id="PTHR43312">
    <property type="entry name" value="D-THREO-ALDOSE 1-DEHYDROGENASE"/>
    <property type="match status" value="1"/>
</dbReference>
<evidence type="ECO:0000259" key="1">
    <source>
        <dbReference type="Pfam" id="PF00248"/>
    </source>
</evidence>
<reference evidence="2 3" key="1">
    <citation type="submission" date="2019-01" db="EMBL/GenBank/DDBJ databases">
        <title>Chengkuizengella sp. nov., isolated from deep-sea sediment of East Pacific Ocean.</title>
        <authorList>
            <person name="Yang J."/>
            <person name="Lai Q."/>
            <person name="Shao Z."/>
        </authorList>
    </citation>
    <scope>NUCLEOTIDE SEQUENCE [LARGE SCALE GENOMIC DNA]</scope>
    <source>
        <strain evidence="2 3">YPA3-1-1</strain>
    </source>
</reference>
<comment type="caution">
    <text evidence="2">The sequence shown here is derived from an EMBL/GenBank/DDBJ whole genome shotgun (WGS) entry which is preliminary data.</text>
</comment>
<evidence type="ECO:0000313" key="3">
    <source>
        <dbReference type="Proteomes" id="UP000448943"/>
    </source>
</evidence>
<dbReference type="InterPro" id="IPR023210">
    <property type="entry name" value="NADP_OxRdtase_dom"/>
</dbReference>
<dbReference type="InterPro" id="IPR036812">
    <property type="entry name" value="NAD(P)_OxRdtase_dom_sf"/>
</dbReference>
<dbReference type="Proteomes" id="UP000448943">
    <property type="component" value="Unassembled WGS sequence"/>
</dbReference>
<protein>
    <submittedName>
        <fullName evidence="2">Aldo/keto reductase</fullName>
    </submittedName>
</protein>
<sequence length="324" mass="36446">MKRELGKTGIEISLLGLGCWAIGGPFLLEGKQDGWGEVNDEESILAIHEAIERNINYFDTSDVYGIGHSERVLGRALKEYRDKVVIATKFGFTYDEEKREITGQNITPEYIRKACEKSLKRLQTDFIDVYQIHLWSLPQEKVDIVIETLNQLQKEGTIRTYGWSTGDLKCAQYFAENSNGSSILHPVNVFGYNKEVIKLCEEQNLTSINSTPLAMGMLSGKFNENTKFTPDDVRGSGFDWIPYFKEGKPAPEFLEKLEAIKEILKSDGRTLVQGALAWNWAISGQNIPIPGFKTAAQVIEIAKAMEFGPLTQQQVESINLLINI</sequence>
<dbReference type="Gene3D" id="3.20.20.100">
    <property type="entry name" value="NADP-dependent oxidoreductase domain"/>
    <property type="match status" value="1"/>
</dbReference>
<dbReference type="PANTHER" id="PTHR43312:SF1">
    <property type="entry name" value="NADP-DEPENDENT OXIDOREDUCTASE DOMAIN-CONTAINING PROTEIN"/>
    <property type="match status" value="1"/>
</dbReference>
<dbReference type="AlphaFoldDB" id="A0A6N9PXE7"/>
<dbReference type="InterPro" id="IPR053135">
    <property type="entry name" value="AKR2_Oxidoreductase"/>
</dbReference>
<organism evidence="2 3">
    <name type="scientific">Chengkuizengella marina</name>
    <dbReference type="NCBI Taxonomy" id="2507566"/>
    <lineage>
        <taxon>Bacteria</taxon>
        <taxon>Bacillati</taxon>
        <taxon>Bacillota</taxon>
        <taxon>Bacilli</taxon>
        <taxon>Bacillales</taxon>
        <taxon>Paenibacillaceae</taxon>
        <taxon>Chengkuizengella</taxon>
    </lineage>
</organism>